<dbReference type="GO" id="GO:0005783">
    <property type="term" value="C:endoplasmic reticulum"/>
    <property type="evidence" value="ECO:0007669"/>
    <property type="project" value="TreeGrafter"/>
</dbReference>
<dbReference type="GeneID" id="94428352"/>
<evidence type="ECO:0000256" key="2">
    <source>
        <dbReference type="SAM" id="MobiDB-lite"/>
    </source>
</evidence>
<evidence type="ECO:0000313" key="3">
    <source>
        <dbReference type="EMBL" id="PHJ21206.1"/>
    </source>
</evidence>
<name>A0A2C6KZQ2_9APIC</name>
<feature type="compositionally biased region" description="Basic and acidic residues" evidence="2">
    <location>
        <begin position="337"/>
        <end position="354"/>
    </location>
</feature>
<dbReference type="PANTHER" id="PTHR31027">
    <property type="entry name" value="NUCLEAR SEGREGATION PROTEIN BFR1"/>
    <property type="match status" value="1"/>
</dbReference>
<protein>
    <submittedName>
        <fullName evidence="3">Brf1p family coiled coil protein</fullName>
    </submittedName>
</protein>
<dbReference type="RefSeq" id="XP_067922890.1">
    <property type="nucleotide sequence ID" value="XM_068065141.1"/>
</dbReference>
<feature type="region of interest" description="Disordered" evidence="2">
    <location>
        <begin position="337"/>
        <end position="391"/>
    </location>
</feature>
<keyword evidence="1" id="KW-0175">Coiled coil</keyword>
<feature type="coiled-coil region" evidence="1">
    <location>
        <begin position="45"/>
        <end position="114"/>
    </location>
</feature>
<dbReference type="EMBL" id="MIGC01002376">
    <property type="protein sequence ID" value="PHJ21206.1"/>
    <property type="molecule type" value="Genomic_DNA"/>
</dbReference>
<dbReference type="AlphaFoldDB" id="A0A2C6KZQ2"/>
<sequence length="497" mass="56519">MANAMTDKATPGNSPAAGGKAGAAKESKKIAPVPKPNDKEFKDRIDAETKAIDTIRAKINDLQQRINELVGGREEYNRKKQEMRDRLDQLQAQVDKYESERKTLMEAIESRQKEGLEMKQSVQDMKRKLGFVSTEEVDRRIAFLEHSMMTSTLSLKEEKKLLDQIKQLKQNKPLIGKYAGLEASASSFEDTSVFPLRTMLDETRTKLLELRALKREEQDKYFALVKQRQEATAPGRELFEEKDALSKVMGEHIRNRRAIQDEWKAESMKYQAYLAQVRQERNEKLKEERVRRQVEQERANLERQLEMVDEEPVDGELALLTQTVAYVQKIIDEHKQTLSEENQASEKRAPEAPKGDGVALLPKNQREEEYFFAPKSTNKKKGGDANKKTQKPKCIKHDLGTLQYFEECGVKAPVCEADLEPCLKTLEEKLAAAKEMQASKAARVEARRQEIQKEIDAIDARIAGQMMNGNDKRESGGDSGEENAARSGEDEKEGDDA</sequence>
<dbReference type="OrthoDB" id="10261749at2759"/>
<accession>A0A2C6KZQ2</accession>
<gene>
    <name evidence="3" type="ORF">CSUI_004960</name>
</gene>
<feature type="region of interest" description="Disordered" evidence="2">
    <location>
        <begin position="460"/>
        <end position="497"/>
    </location>
</feature>
<feature type="coiled-coil region" evidence="1">
    <location>
        <begin position="277"/>
        <end position="311"/>
    </location>
</feature>
<dbReference type="GO" id="GO:0003729">
    <property type="term" value="F:mRNA binding"/>
    <property type="evidence" value="ECO:0007669"/>
    <property type="project" value="TreeGrafter"/>
</dbReference>
<dbReference type="GO" id="GO:1990904">
    <property type="term" value="C:ribonucleoprotein complex"/>
    <property type="evidence" value="ECO:0007669"/>
    <property type="project" value="TreeGrafter"/>
</dbReference>
<dbReference type="PANTHER" id="PTHR31027:SF2">
    <property type="entry name" value="LEBERCILIN DOMAIN-CONTAINING PROTEIN"/>
    <property type="match status" value="1"/>
</dbReference>
<keyword evidence="4" id="KW-1185">Reference proteome</keyword>
<evidence type="ECO:0000256" key="1">
    <source>
        <dbReference type="SAM" id="Coils"/>
    </source>
</evidence>
<reference evidence="3 4" key="1">
    <citation type="journal article" date="2017" name="Int. J. Parasitol.">
        <title>The genome of the protozoan parasite Cystoisospora suis and a reverse vaccinology approach to identify vaccine candidates.</title>
        <authorList>
            <person name="Palmieri N."/>
            <person name="Shrestha A."/>
            <person name="Ruttkowski B."/>
            <person name="Beck T."/>
            <person name="Vogl C."/>
            <person name="Tomley F."/>
            <person name="Blake D.P."/>
            <person name="Joachim A."/>
        </authorList>
    </citation>
    <scope>NUCLEOTIDE SEQUENCE [LARGE SCALE GENOMIC DNA]</scope>
    <source>
        <strain evidence="3 4">Wien I</strain>
    </source>
</reference>
<dbReference type="GO" id="GO:0008298">
    <property type="term" value="P:intracellular mRNA localization"/>
    <property type="evidence" value="ECO:0007669"/>
    <property type="project" value="TreeGrafter"/>
</dbReference>
<feature type="region of interest" description="Disordered" evidence="2">
    <location>
        <begin position="1"/>
        <end position="43"/>
    </location>
</feature>
<dbReference type="Proteomes" id="UP000221165">
    <property type="component" value="Unassembled WGS sequence"/>
</dbReference>
<comment type="caution">
    <text evidence="3">The sequence shown here is derived from an EMBL/GenBank/DDBJ whole genome shotgun (WGS) entry which is preliminary data.</text>
</comment>
<dbReference type="GO" id="GO:0042175">
    <property type="term" value="C:nuclear outer membrane-endoplasmic reticulum membrane network"/>
    <property type="evidence" value="ECO:0007669"/>
    <property type="project" value="TreeGrafter"/>
</dbReference>
<dbReference type="VEuPathDB" id="ToxoDB:CSUI_004960"/>
<evidence type="ECO:0000313" key="4">
    <source>
        <dbReference type="Proteomes" id="UP000221165"/>
    </source>
</evidence>
<dbReference type="InterPro" id="IPR039604">
    <property type="entry name" value="Bfr1"/>
</dbReference>
<organism evidence="3 4">
    <name type="scientific">Cystoisospora suis</name>
    <dbReference type="NCBI Taxonomy" id="483139"/>
    <lineage>
        <taxon>Eukaryota</taxon>
        <taxon>Sar</taxon>
        <taxon>Alveolata</taxon>
        <taxon>Apicomplexa</taxon>
        <taxon>Conoidasida</taxon>
        <taxon>Coccidia</taxon>
        <taxon>Eucoccidiorida</taxon>
        <taxon>Eimeriorina</taxon>
        <taxon>Sarcocystidae</taxon>
        <taxon>Cystoisospora</taxon>
    </lineage>
</organism>
<proteinExistence type="predicted"/>